<comment type="caution">
    <text evidence="4">The sequence shown here is derived from an EMBL/GenBank/DDBJ whole genome shotgun (WGS) entry which is preliminary data.</text>
</comment>
<dbReference type="Pfam" id="PF10383">
    <property type="entry name" value="Clr2"/>
    <property type="match status" value="1"/>
</dbReference>
<dbReference type="PANTHER" id="PTHR38046:SF1">
    <property type="entry name" value="CRYPTIC LOCI REGULATOR 2"/>
    <property type="match status" value="1"/>
</dbReference>
<keyword evidence="5" id="KW-1185">Reference proteome</keyword>
<protein>
    <recommendedName>
        <fullName evidence="6">Cryptic loci regulator 2 N-terminal domain-containing protein</fullName>
    </recommendedName>
</protein>
<evidence type="ECO:0008006" key="6">
    <source>
        <dbReference type="Google" id="ProtNLM"/>
    </source>
</evidence>
<dbReference type="InterPro" id="IPR031915">
    <property type="entry name" value="Clr2_N"/>
</dbReference>
<name>A0A8H6RUH4_9PEZI</name>
<gene>
    <name evidence="4" type="ORF">HII31_00798</name>
</gene>
<organism evidence="4 5">
    <name type="scientific">Pseudocercospora fuligena</name>
    <dbReference type="NCBI Taxonomy" id="685502"/>
    <lineage>
        <taxon>Eukaryota</taxon>
        <taxon>Fungi</taxon>
        <taxon>Dikarya</taxon>
        <taxon>Ascomycota</taxon>
        <taxon>Pezizomycotina</taxon>
        <taxon>Dothideomycetes</taxon>
        <taxon>Dothideomycetidae</taxon>
        <taxon>Mycosphaerellales</taxon>
        <taxon>Mycosphaerellaceae</taxon>
        <taxon>Pseudocercospora</taxon>
    </lineage>
</organism>
<feature type="region of interest" description="Disordered" evidence="1">
    <location>
        <begin position="126"/>
        <end position="146"/>
    </location>
</feature>
<dbReference type="InterPro" id="IPR038986">
    <property type="entry name" value="Clr2"/>
</dbReference>
<feature type="domain" description="Cryptic loci regulator 2 N-terminal" evidence="3">
    <location>
        <begin position="60"/>
        <end position="122"/>
    </location>
</feature>
<evidence type="ECO:0000259" key="2">
    <source>
        <dbReference type="Pfam" id="PF10383"/>
    </source>
</evidence>
<feature type="compositionally biased region" description="Acidic residues" evidence="1">
    <location>
        <begin position="719"/>
        <end position="728"/>
    </location>
</feature>
<sequence length="728" mass="80768">MSMSVIIPIALDSDGDSTKVPASATGDSLPYVRNDEHFLTKVAEHWMKQLKGSTPKPGTYRLERLPPGYSGWEKKRSTDGKHIDRYMYGHPNGIFRSINEFYPHLKHLQDFGGTVGCPCKLCTGTGRGKGGRSSGSGSMISGSPGDRSSYFPVPDLASSSKAVPLQVKPKVKPKKVNHDLSILERAKQVDSEGIPDIYRDLLDVVKEAGPAGIGYREFKDRLSPDWRAGHQELLDLLTDWSQLPSFMPRYGEVVLFTRSISPDESIAWDASSNCFRRLDLKSRTWLDRPRWEAGVVTQLPLETLTAEDLERIPDVESRKEGITLSGFRVEPLNQPGSALKSSGQHKYVPLHAIRPFSCWKDCAGAAEADWHPTIRHALTITSSFGVIGKHLFTGSWPSATLFVKGLYIGPELILLGDAVRLTPKTTDARHENVTDVLVVSSLRLRFVNLEEATDDDYDESRSYNICLHVAGKAYSLDPKRSFGGIGKSPVRQGHAGFPSGLSDYGTWFHVNDPQNAKERLEIPYTRVLGRCPEYDTQQAWFSTPTDTASAPAFQAVNTGVARPKRPTLSHGLKAILDARAYSLKHDGRIDKVSGKTWYWTETRIEQLDLHEINGRFVGVKDENRTKKQIHAWRQALKVLDGKRGGVEDYQAALKLREDEKRRESMPSAFGMMATAGQDDSATDAEQQEGAETMDVDRDEGLEDALAAQLATANNQGGSEMDEDLMILE</sequence>
<accession>A0A8H6RUH4</accession>
<dbReference type="EMBL" id="JABCIY010000007">
    <property type="protein sequence ID" value="KAF7197709.1"/>
    <property type="molecule type" value="Genomic_DNA"/>
</dbReference>
<evidence type="ECO:0000259" key="3">
    <source>
        <dbReference type="Pfam" id="PF16761"/>
    </source>
</evidence>
<dbReference type="OrthoDB" id="438224at2759"/>
<proteinExistence type="predicted"/>
<dbReference type="GO" id="GO:0030466">
    <property type="term" value="P:silent mating-type cassette heterochromatin formation"/>
    <property type="evidence" value="ECO:0007669"/>
    <property type="project" value="TreeGrafter"/>
</dbReference>
<evidence type="ECO:0000313" key="4">
    <source>
        <dbReference type="EMBL" id="KAF7197709.1"/>
    </source>
</evidence>
<evidence type="ECO:0000256" key="1">
    <source>
        <dbReference type="SAM" id="MobiDB-lite"/>
    </source>
</evidence>
<dbReference type="GO" id="GO:0033553">
    <property type="term" value="C:rDNA heterochromatin"/>
    <property type="evidence" value="ECO:0007669"/>
    <property type="project" value="TreeGrafter"/>
</dbReference>
<feature type="region of interest" description="Disordered" evidence="1">
    <location>
        <begin position="675"/>
        <end position="728"/>
    </location>
</feature>
<dbReference type="GO" id="GO:0070824">
    <property type="term" value="C:SHREC complex"/>
    <property type="evidence" value="ECO:0007669"/>
    <property type="project" value="InterPro"/>
</dbReference>
<dbReference type="AlphaFoldDB" id="A0A8H6RUH4"/>
<dbReference type="GO" id="GO:0031934">
    <property type="term" value="C:mating-type region heterochromatin"/>
    <property type="evidence" value="ECO:0007669"/>
    <property type="project" value="TreeGrafter"/>
</dbReference>
<dbReference type="PANTHER" id="PTHR38046">
    <property type="entry name" value="CRYPTIC LOCI REGULATOR 2"/>
    <property type="match status" value="1"/>
</dbReference>
<reference evidence="4" key="1">
    <citation type="submission" date="2020-04" db="EMBL/GenBank/DDBJ databases">
        <title>Draft genome resource of the tomato pathogen Pseudocercospora fuligena.</title>
        <authorList>
            <person name="Zaccaron A."/>
        </authorList>
    </citation>
    <scope>NUCLEOTIDE SEQUENCE</scope>
    <source>
        <strain evidence="4">PF001</strain>
    </source>
</reference>
<feature type="compositionally biased region" description="Low complexity" evidence="1">
    <location>
        <begin position="135"/>
        <end position="145"/>
    </location>
</feature>
<dbReference type="Pfam" id="PF16761">
    <property type="entry name" value="Clr2_transil"/>
    <property type="match status" value="1"/>
</dbReference>
<dbReference type="InterPro" id="IPR018839">
    <property type="entry name" value="Tscrpt-silencing_Clr2_C"/>
</dbReference>
<feature type="compositionally biased region" description="Low complexity" evidence="1">
    <location>
        <begin position="704"/>
        <end position="717"/>
    </location>
</feature>
<dbReference type="Proteomes" id="UP000660729">
    <property type="component" value="Unassembled WGS sequence"/>
</dbReference>
<feature type="domain" description="Cryptic loci regulator 2 C-terminal" evidence="2">
    <location>
        <begin position="402"/>
        <end position="531"/>
    </location>
</feature>
<evidence type="ECO:0000313" key="5">
    <source>
        <dbReference type="Proteomes" id="UP000660729"/>
    </source>
</evidence>
<feature type="compositionally biased region" description="Acidic residues" evidence="1">
    <location>
        <begin position="680"/>
        <end position="702"/>
    </location>
</feature>